<accession>A0A7W6DMB1</accession>
<evidence type="ECO:0000313" key="3">
    <source>
        <dbReference type="EMBL" id="MBB3981614.1"/>
    </source>
</evidence>
<dbReference type="CDD" id="cd03809">
    <property type="entry name" value="GT4_MtfB-like"/>
    <property type="match status" value="1"/>
</dbReference>
<dbReference type="Pfam" id="PF00534">
    <property type="entry name" value="Glycos_transf_1"/>
    <property type="match status" value="1"/>
</dbReference>
<dbReference type="PANTHER" id="PTHR46401">
    <property type="entry name" value="GLYCOSYLTRANSFERASE WBBK-RELATED"/>
    <property type="match status" value="1"/>
</dbReference>
<dbReference type="AlphaFoldDB" id="A0A7W6DMB1"/>
<proteinExistence type="predicted"/>
<comment type="caution">
    <text evidence="3">The sequence shown here is derived from an EMBL/GenBank/DDBJ whole genome shotgun (WGS) entry which is preliminary data.</text>
</comment>
<dbReference type="Gene3D" id="1.25.40.10">
    <property type="entry name" value="Tetratricopeptide repeat domain"/>
    <property type="match status" value="1"/>
</dbReference>
<feature type="repeat" description="TPR" evidence="1">
    <location>
        <begin position="60"/>
        <end position="93"/>
    </location>
</feature>
<sequence>MRKARALFNRLRGRYRSAGVSVSAEVYRLISAGNAARSAEQWAKAARHYQAALEIQPSLTHIWIQLGHMLKEERRLDEAMAAYARAEENDPTASEAAVHQGHVAKLMKDGAAATAHFLRAYQHGRDDPDALRELLELLERGDSRLSDQLLAVLKPTAGPAAVSAAPADIVVEDGVSVVVFDASDLISYFGNARLPTGIQRVQIATITGALENRPKGSVRICCFSDRGDNWREVPVANFLELAGLAVLSGDRRDPEWIDAYMRLKVEVLLAPPLVFPQGAFLVNLGTSWWLQNYFMFVREAKRLHNIRYVPFVHDFIPIMTPEHCIKQLTQDFISWALGVYQHADFFLVNSQATKKDLLKVADILGHQVSPDAVSVIPLNARFGSPDAPRASLEKLHKWKIEPGKFVLFVSTIESRKNHIGALDAWLDMIQRHGAANIPKLVCVGNRGWLNDAVYSRIENSPALRKHVVMLQGLSDEELTLLYRQCRFTLYPSNYEGWGLPVTESLCYGKVPLLSDSSSLPEAGGDFAVYFEAGSTPELIEKAERLIFDDAELARLEAKIATEFRPRGWEDIAAQIVEEVEAFVRRAKAEPGLDEKSDAAQPVELGAWYPITRNYEMRIWRGLAQAEIYRRGTGWWWPDEWGCWTKPNGGELAFRFPDQDGPLRCFLRIHAPAGGVTRFTLTSEDFDLSIAGTMKPDEYRWISFEMPANLPTDGVSIRLQGSHADDLNDRSGGVDKRIIAAGVAGFFFCRADDMMARFNFVEMAALNSLSAIAFNQEALP</sequence>
<dbReference type="PANTHER" id="PTHR46401:SF8">
    <property type="entry name" value="BLL6006 PROTEIN"/>
    <property type="match status" value="1"/>
</dbReference>
<keyword evidence="4" id="KW-1185">Reference proteome</keyword>
<dbReference type="InterPro" id="IPR011990">
    <property type="entry name" value="TPR-like_helical_dom_sf"/>
</dbReference>
<dbReference type="InterPro" id="IPR019734">
    <property type="entry name" value="TPR_rpt"/>
</dbReference>
<feature type="domain" description="Glycosyl transferase family 1" evidence="2">
    <location>
        <begin position="401"/>
        <end position="554"/>
    </location>
</feature>
<name>A0A7W6DMB1_9SPHN</name>
<dbReference type="Gene3D" id="3.40.50.2000">
    <property type="entry name" value="Glycogen Phosphorylase B"/>
    <property type="match status" value="1"/>
</dbReference>
<protein>
    <submittedName>
        <fullName evidence="3">Glycosyltransferase involved in cell wall biosynthesis</fullName>
    </submittedName>
</protein>
<evidence type="ECO:0000256" key="1">
    <source>
        <dbReference type="PROSITE-ProRule" id="PRU00339"/>
    </source>
</evidence>
<dbReference type="SMART" id="SM00028">
    <property type="entry name" value="TPR"/>
    <property type="match status" value="3"/>
</dbReference>
<dbReference type="RefSeq" id="WP_183954596.1">
    <property type="nucleotide sequence ID" value="NZ_JACIEB010000002.1"/>
</dbReference>
<keyword evidence="1" id="KW-0802">TPR repeat</keyword>
<dbReference type="InterPro" id="IPR001296">
    <property type="entry name" value="Glyco_trans_1"/>
</dbReference>
<dbReference type="GO" id="GO:0016757">
    <property type="term" value="F:glycosyltransferase activity"/>
    <property type="evidence" value="ECO:0007669"/>
    <property type="project" value="InterPro"/>
</dbReference>
<evidence type="ECO:0000259" key="2">
    <source>
        <dbReference type="Pfam" id="PF00534"/>
    </source>
</evidence>
<keyword evidence="3" id="KW-0808">Transferase</keyword>
<dbReference type="Proteomes" id="UP000552757">
    <property type="component" value="Unassembled WGS sequence"/>
</dbReference>
<reference evidence="3 4" key="1">
    <citation type="submission" date="2020-08" db="EMBL/GenBank/DDBJ databases">
        <title>Genomic Encyclopedia of Type Strains, Phase IV (KMG-IV): sequencing the most valuable type-strain genomes for metagenomic binning, comparative biology and taxonomic classification.</title>
        <authorList>
            <person name="Goeker M."/>
        </authorList>
    </citation>
    <scope>NUCLEOTIDE SEQUENCE [LARGE SCALE GENOMIC DNA]</scope>
    <source>
        <strain evidence="3 4">DSM 29348</strain>
    </source>
</reference>
<dbReference type="SUPFAM" id="SSF53756">
    <property type="entry name" value="UDP-Glycosyltransferase/glycogen phosphorylase"/>
    <property type="match status" value="1"/>
</dbReference>
<dbReference type="EMBL" id="JACIEB010000002">
    <property type="protein sequence ID" value="MBB3981614.1"/>
    <property type="molecule type" value="Genomic_DNA"/>
</dbReference>
<organism evidence="3 4">
    <name type="scientific">Sphingobium fontiphilum</name>
    <dbReference type="NCBI Taxonomy" id="944425"/>
    <lineage>
        <taxon>Bacteria</taxon>
        <taxon>Pseudomonadati</taxon>
        <taxon>Pseudomonadota</taxon>
        <taxon>Alphaproteobacteria</taxon>
        <taxon>Sphingomonadales</taxon>
        <taxon>Sphingomonadaceae</taxon>
        <taxon>Sphingobium</taxon>
    </lineage>
</organism>
<dbReference type="SUPFAM" id="SSF48452">
    <property type="entry name" value="TPR-like"/>
    <property type="match status" value="1"/>
</dbReference>
<dbReference type="PROSITE" id="PS50005">
    <property type="entry name" value="TPR"/>
    <property type="match status" value="1"/>
</dbReference>
<gene>
    <name evidence="3" type="ORF">GGR44_001261</name>
</gene>
<evidence type="ECO:0000313" key="4">
    <source>
        <dbReference type="Proteomes" id="UP000552757"/>
    </source>
</evidence>